<evidence type="ECO:0000256" key="13">
    <source>
        <dbReference type="PROSITE-ProRule" id="PRU00196"/>
    </source>
</evidence>
<feature type="region of interest" description="Disordered" evidence="15">
    <location>
        <begin position="942"/>
        <end position="971"/>
    </location>
</feature>
<dbReference type="GO" id="GO:0004252">
    <property type="term" value="F:serine-type endopeptidase activity"/>
    <property type="evidence" value="ECO:0007669"/>
    <property type="project" value="InterPro"/>
</dbReference>
<dbReference type="InterPro" id="IPR023415">
    <property type="entry name" value="LDLR_class-A_CS"/>
</dbReference>
<protein>
    <recommendedName>
        <fullName evidence="11">limulus clotting factor C</fullName>
        <ecNumber evidence="11">3.4.21.84</ecNumber>
    </recommendedName>
</protein>
<evidence type="ECO:0000259" key="19">
    <source>
        <dbReference type="PROSITE" id="PS50940"/>
    </source>
</evidence>
<dbReference type="GO" id="GO:0042381">
    <property type="term" value="P:hemolymph coagulation"/>
    <property type="evidence" value="ECO:0007669"/>
    <property type="project" value="UniProtKB-KW"/>
</dbReference>
<dbReference type="PROSITE" id="PS50240">
    <property type="entry name" value="TRYPSIN_DOM"/>
    <property type="match status" value="1"/>
</dbReference>
<dbReference type="InterPro" id="IPR036508">
    <property type="entry name" value="Chitin-bd_dom_sf"/>
</dbReference>
<sequence length="1694" mass="191392">MAKLLSAVIVVFSVGNLCSTIYVPGQNPNKKALTTLGIKTLGWQDPEKHNNLLIHHNYSKVLNQNENDNEHTTHNIITYKQLPRILSWAMLKNITTTTSYNDDSGDTTEEYRPQQTRNPEFRTKGFRPYHQKTHFPPKRGDHNDDNDDENGTTELSPSEDYSETIENESESTFDQKVSDVEDTEFTTTIRSPSQHLLPPKFTNRKSKQFHSFITSSHRHTEVTTELTYSNFPSTRYGYVPSNSNRWIPIHSQTKPSCYNGDCGSDSNEEVLRPQCVRNCGIPEKIQVVMEAENQNQHVSNTFEKELKKEVIPPGEEDELHVSGTSIYETTIKKAPVPYNKCPKMASGQFVYALSCNQFLNCWKGRGFVQNCAPGTMFNPMTLECDFAHKVKCISGPRTTEMLENNRKSKSEKLEITCPPDFNGFIPHHTDCSKFINCVNGSEDIRDCPPGTLYSTKINNCDHPHNANCAHWTKGPHHSHNGHHSHHNLKPLGYRRPYIYTTQFRLPQTVIKAYCNKYPCESQDGHHSTSVSHNNNTPFGYREIRTEGNDQLRTNRSNQLSSNEWIGYPPTHQIHSNPKCPEGAVGVHPHPFDCSKFLNCANGQTFVQDCGPGTLFNPVIKVCDYPYNVHCVSHEQKAGEPQPTDKSTYLTKPASSQNWQEVVNAEDWRDTSSTSLPIHRAHQFPQQNYYYTTYGGRNPRPQANPLRVHQQLPEQQNTYYYHLGSTPHSYGISRELQPPFPEHNVALKPAFPKYTINRELQLPTVDSTIRGSTEAGFTIHRELQPPIEDSSTQHNFRPVSPQYTIKQELQPPFEDSNTQRPLQPLYPHYTPNQQLQPPVHHSSTGQNIQSVYRSYTIDRELQPPFRDFSANRNSHPVTPGYTIHQELQPPYEDYSTHRSSQTPKSVYSINQELQPPFLESTSEGSPDGYESNTDNNFQGQIEEEEEDMASSQKHDWRIPPSSTVSSRKHLRPLPLDGRRRNGSCSLKSFWCADEEECVPSSMVCDGSKDCSDGSDEINCERYLEKYAMTPNAKLGVHPKEKFPNISLPNCAKLCTEMEGFVCRSFCYRKDNGGVCLLTDTNVGLSGAIIPSSAYSYYESMEHVVDCTNKYICKNQKCIDQNKICDGINDCGGREDEKGCSKEDLDYEVRLAGSEHPYEGRVEVKVFGKWGYICDDQFGQTDADVVCKELGYEMGALDVKGNSYYGDDLNDNNTFYLMDDVSCLGNETSLRDCNFNGWGIHNCEDQEIVGVVCKTPQEKCSSDSWQCATGQECIPFIFVCDDVYDCKDQSDESSELCKAPTEIRLVGGRSNREGRIEVKYHGIWGSVCDDDFNDDAAKVVCKSLGYYGRASAAKDGYFGPGEGPIWLDQVFCQGNESKLEQCQHWNWGEHNCEHSEDVGVICNSYDISGSERNAKFNDDALENFLPSSALPKRCGYRNDDIFLENDSIHERVVQGSKARRGDYPWQASIRVKNKFKSSHWCGAVVISDKFVLTAAHCLDGYQKGSYFVVAGDYNVDLDEGTEQEAFIDEYYVHEGFRKGGKMNNDIALVKLKGKGFILTKDVQPICLPEKDAEYIPWMNCTISGFGSTKSGKSAYSRDLMATWVPIQADPVCKMPHVYGTAITDGMVCAGYLDEGQDACDGDSGGPLACLHEGYFSLYGITSWGQRCGLANKPGVYVRVSHYREWIEKTMEKHSLS</sequence>
<evidence type="ECO:0000313" key="21">
    <source>
        <dbReference type="Proteomes" id="UP000192223"/>
    </source>
</evidence>
<evidence type="ECO:0000256" key="7">
    <source>
        <dbReference type="ARBA" id="ARBA00022825"/>
    </source>
</evidence>
<name>A0A7F5R2Q1_AGRPL</name>
<dbReference type="GO" id="GO:0008061">
    <property type="term" value="F:chitin binding"/>
    <property type="evidence" value="ECO:0007669"/>
    <property type="project" value="InterPro"/>
</dbReference>
<feature type="region of interest" description="Disordered" evidence="15">
    <location>
        <begin position="864"/>
        <end position="884"/>
    </location>
</feature>
<dbReference type="SMART" id="SM00020">
    <property type="entry name" value="Tryp_SPc"/>
    <property type="match status" value="1"/>
</dbReference>
<reference evidence="22" key="1">
    <citation type="submission" date="2025-08" db="UniProtKB">
        <authorList>
            <consortium name="RefSeq"/>
        </authorList>
    </citation>
    <scope>IDENTIFICATION</scope>
    <source>
        <tissue evidence="22">Entire body</tissue>
    </source>
</reference>
<dbReference type="Proteomes" id="UP000192223">
    <property type="component" value="Unplaced"/>
</dbReference>
<dbReference type="SUPFAM" id="SSF57424">
    <property type="entry name" value="LDL receptor-like module"/>
    <property type="match status" value="3"/>
</dbReference>
<evidence type="ECO:0000313" key="22">
    <source>
        <dbReference type="RefSeq" id="XP_025829697.1"/>
    </source>
</evidence>
<feature type="disulfide bond" evidence="12">
    <location>
        <begin position="1111"/>
        <end position="1129"/>
    </location>
</feature>
<feature type="disulfide bond" evidence="13">
    <location>
        <begin position="1339"/>
        <end position="1400"/>
    </location>
</feature>
<feature type="domain" description="Peptidase S1" evidence="17">
    <location>
        <begin position="1450"/>
        <end position="1689"/>
    </location>
</feature>
<accession>A0A7F5R2Q1</accession>
<proteinExistence type="predicted"/>
<dbReference type="InterPro" id="IPR036772">
    <property type="entry name" value="SRCR-like_dom_sf"/>
</dbReference>
<evidence type="ECO:0000256" key="10">
    <source>
        <dbReference type="ARBA" id="ARBA00052079"/>
    </source>
</evidence>
<feature type="disulfide bond" evidence="12">
    <location>
        <begin position="1123"/>
        <end position="1138"/>
    </location>
</feature>
<evidence type="ECO:0000256" key="6">
    <source>
        <dbReference type="ARBA" id="ARBA00022820"/>
    </source>
</evidence>
<feature type="domain" description="Chitin-binding type-2" evidence="19">
    <location>
        <begin position="576"/>
        <end position="632"/>
    </location>
</feature>
<keyword evidence="6" id="KW-0353">Hemolymph clotting</keyword>
<dbReference type="SUPFAM" id="SSF50494">
    <property type="entry name" value="Trypsin-like serine proteases"/>
    <property type="match status" value="1"/>
</dbReference>
<dbReference type="GO" id="GO:0006508">
    <property type="term" value="P:proteolysis"/>
    <property type="evidence" value="ECO:0007669"/>
    <property type="project" value="UniProtKB-KW"/>
</dbReference>
<dbReference type="Gene3D" id="3.10.250.10">
    <property type="entry name" value="SRCR-like domain"/>
    <property type="match status" value="2"/>
</dbReference>
<dbReference type="InterPro" id="IPR002557">
    <property type="entry name" value="Chitin-bd_dom"/>
</dbReference>
<dbReference type="PROSITE" id="PS50940">
    <property type="entry name" value="CHIT_BIND_II"/>
    <property type="match status" value="3"/>
</dbReference>
<dbReference type="PRINTS" id="PR00258">
    <property type="entry name" value="SPERACTRCPTR"/>
</dbReference>
<dbReference type="Pfam" id="PF00057">
    <property type="entry name" value="Ldl_recept_a"/>
    <property type="match status" value="2"/>
</dbReference>
<dbReference type="CDD" id="cd01099">
    <property type="entry name" value="PAN_AP_HGF"/>
    <property type="match status" value="1"/>
</dbReference>
<dbReference type="EC" id="3.4.21.84" evidence="11"/>
<feature type="region of interest" description="Disordered" evidence="15">
    <location>
        <begin position="809"/>
        <end position="846"/>
    </location>
</feature>
<dbReference type="PROSITE" id="PS50287">
    <property type="entry name" value="SRCR_2"/>
    <property type="match status" value="2"/>
</dbReference>
<dbReference type="RefSeq" id="XP_025829697.1">
    <property type="nucleotide sequence ID" value="XM_025973912.1"/>
</dbReference>
<evidence type="ECO:0000256" key="11">
    <source>
        <dbReference type="ARBA" id="ARBA00066707"/>
    </source>
</evidence>
<dbReference type="InterPro" id="IPR043504">
    <property type="entry name" value="Peptidase_S1_PA_chymotrypsin"/>
</dbReference>
<dbReference type="SMART" id="SM00473">
    <property type="entry name" value="PAN_AP"/>
    <property type="match status" value="1"/>
</dbReference>
<gene>
    <name evidence="22" type="primary">LOC108732232</name>
</gene>
<feature type="signal peptide" evidence="16">
    <location>
        <begin position="1"/>
        <end position="20"/>
    </location>
</feature>
<dbReference type="GO" id="GO:0005576">
    <property type="term" value="C:extracellular region"/>
    <property type="evidence" value="ECO:0007669"/>
    <property type="project" value="InterPro"/>
</dbReference>
<feature type="disulfide bond" evidence="13">
    <location>
        <begin position="1221"/>
        <end position="1231"/>
    </location>
</feature>
<dbReference type="InterPro" id="IPR001254">
    <property type="entry name" value="Trypsin_dom"/>
</dbReference>
<keyword evidence="1" id="KW-0768">Sushi</keyword>
<dbReference type="PRINTS" id="PR00261">
    <property type="entry name" value="LDLRECEPTOR"/>
</dbReference>
<evidence type="ECO:0000256" key="1">
    <source>
        <dbReference type="ARBA" id="ARBA00022659"/>
    </source>
</evidence>
<dbReference type="FunCoup" id="A0A7F5R2Q1">
    <property type="interactions" value="2"/>
</dbReference>
<dbReference type="PROSITE" id="PS50948">
    <property type="entry name" value="PAN"/>
    <property type="match status" value="1"/>
</dbReference>
<dbReference type="GO" id="GO:0016020">
    <property type="term" value="C:membrane"/>
    <property type="evidence" value="ECO:0007669"/>
    <property type="project" value="InterPro"/>
</dbReference>
<dbReference type="InterPro" id="IPR002172">
    <property type="entry name" value="LDrepeatLR_classA_rpt"/>
</dbReference>
<dbReference type="InterPro" id="IPR001190">
    <property type="entry name" value="SRCR"/>
</dbReference>
<dbReference type="InterPro" id="IPR033116">
    <property type="entry name" value="TRYPSIN_SER"/>
</dbReference>
<dbReference type="CDD" id="cd00190">
    <property type="entry name" value="Tryp_SPc"/>
    <property type="match status" value="1"/>
</dbReference>
<dbReference type="FunFam" id="3.10.250.10:FF:000001">
    <property type="entry name" value="Lysyl oxidase 4 isoform X1"/>
    <property type="match status" value="1"/>
</dbReference>
<evidence type="ECO:0000256" key="3">
    <source>
        <dbReference type="ARBA" id="ARBA00022729"/>
    </source>
</evidence>
<keyword evidence="9" id="KW-0325">Glycoprotein</keyword>
<dbReference type="Gene3D" id="4.10.400.10">
    <property type="entry name" value="Low-density Lipoprotein Receptor"/>
    <property type="match status" value="3"/>
</dbReference>
<dbReference type="KEGG" id="apln:108732232"/>
<feature type="domain" description="SRCR" evidence="18">
    <location>
        <begin position="1301"/>
        <end position="1401"/>
    </location>
</feature>
<dbReference type="PANTHER" id="PTHR24258:SF128">
    <property type="entry name" value="TEQUILA, ISOFORM G"/>
    <property type="match status" value="1"/>
</dbReference>
<keyword evidence="7 14" id="KW-0720">Serine protease</keyword>
<keyword evidence="21" id="KW-1185">Reference proteome</keyword>
<dbReference type="SMART" id="SM00494">
    <property type="entry name" value="ChtBD2"/>
    <property type="match status" value="3"/>
</dbReference>
<dbReference type="SMART" id="SM00192">
    <property type="entry name" value="LDLa"/>
    <property type="match status" value="3"/>
</dbReference>
<keyword evidence="2 14" id="KW-0645">Protease</keyword>
<dbReference type="OrthoDB" id="6020543at2759"/>
<evidence type="ECO:0000256" key="16">
    <source>
        <dbReference type="SAM" id="SignalP"/>
    </source>
</evidence>
<keyword evidence="4" id="KW-0677">Repeat</keyword>
<organism evidence="21 22">
    <name type="scientific">Agrilus planipennis</name>
    <name type="common">Emerald ash borer</name>
    <name type="synonym">Agrilus marcopoli</name>
    <dbReference type="NCBI Taxonomy" id="224129"/>
    <lineage>
        <taxon>Eukaryota</taxon>
        <taxon>Metazoa</taxon>
        <taxon>Ecdysozoa</taxon>
        <taxon>Arthropoda</taxon>
        <taxon>Hexapoda</taxon>
        <taxon>Insecta</taxon>
        <taxon>Pterygota</taxon>
        <taxon>Neoptera</taxon>
        <taxon>Endopterygota</taxon>
        <taxon>Coleoptera</taxon>
        <taxon>Polyphaga</taxon>
        <taxon>Elateriformia</taxon>
        <taxon>Buprestoidea</taxon>
        <taxon>Buprestidae</taxon>
        <taxon>Agrilinae</taxon>
        <taxon>Agrilus</taxon>
    </lineage>
</organism>
<dbReference type="InterPro" id="IPR018114">
    <property type="entry name" value="TRYPSIN_HIS"/>
</dbReference>
<evidence type="ECO:0000256" key="8">
    <source>
        <dbReference type="ARBA" id="ARBA00023157"/>
    </source>
</evidence>
<dbReference type="CDD" id="cd00112">
    <property type="entry name" value="LDLa"/>
    <property type="match status" value="3"/>
</dbReference>
<dbReference type="Gene3D" id="3.50.4.10">
    <property type="entry name" value="Hepatocyte Growth Factor"/>
    <property type="match status" value="1"/>
</dbReference>
<feature type="compositionally biased region" description="Acidic residues" evidence="15">
    <location>
        <begin position="160"/>
        <end position="171"/>
    </location>
</feature>
<dbReference type="Gene3D" id="2.170.140.10">
    <property type="entry name" value="Chitin binding domain"/>
    <property type="match status" value="3"/>
</dbReference>
<evidence type="ECO:0000256" key="14">
    <source>
        <dbReference type="RuleBase" id="RU363034"/>
    </source>
</evidence>
<dbReference type="FunFam" id="2.40.10.10:FF:000120">
    <property type="entry name" value="Putative serine protease"/>
    <property type="match status" value="1"/>
</dbReference>
<feature type="compositionally biased region" description="Polar residues" evidence="15">
    <location>
        <begin position="829"/>
        <end position="846"/>
    </location>
</feature>
<dbReference type="InterPro" id="IPR003609">
    <property type="entry name" value="Pan_app"/>
</dbReference>
<dbReference type="PANTHER" id="PTHR24258">
    <property type="entry name" value="SERINE PROTEASE-RELATED"/>
    <property type="match status" value="1"/>
</dbReference>
<feature type="chain" id="PRO_5028989360" description="limulus clotting factor C" evidence="16">
    <location>
        <begin position="21"/>
        <end position="1694"/>
    </location>
</feature>
<evidence type="ECO:0000259" key="17">
    <source>
        <dbReference type="PROSITE" id="PS50240"/>
    </source>
</evidence>
<dbReference type="SUPFAM" id="SSF56487">
    <property type="entry name" value="SRCR-like"/>
    <property type="match status" value="2"/>
</dbReference>
<dbReference type="PROSITE" id="PS00420">
    <property type="entry name" value="SRCR_1"/>
    <property type="match status" value="1"/>
</dbReference>
<feature type="compositionally biased region" description="Basic residues" evidence="15">
    <location>
        <begin position="124"/>
        <end position="137"/>
    </location>
</feature>
<feature type="domain" description="Chitin-binding type-2" evidence="19">
    <location>
        <begin position="338"/>
        <end position="394"/>
    </location>
</feature>
<dbReference type="SUPFAM" id="SSF57625">
    <property type="entry name" value="Invertebrate chitin-binding proteins"/>
    <property type="match status" value="3"/>
</dbReference>
<dbReference type="PROSITE" id="PS50068">
    <property type="entry name" value="LDLRA_2"/>
    <property type="match status" value="3"/>
</dbReference>
<evidence type="ECO:0000256" key="12">
    <source>
        <dbReference type="PROSITE-ProRule" id="PRU00124"/>
    </source>
</evidence>
<feature type="domain" description="Apple" evidence="20">
    <location>
        <begin position="1018"/>
        <end position="1100"/>
    </location>
</feature>
<keyword evidence="3 16" id="KW-0732">Signal</keyword>
<evidence type="ECO:0000256" key="4">
    <source>
        <dbReference type="ARBA" id="ARBA00022737"/>
    </source>
</evidence>
<comment type="caution">
    <text evidence="13">Lacks conserved residue(s) required for the propagation of feature annotation.</text>
</comment>
<dbReference type="Gene3D" id="2.40.10.10">
    <property type="entry name" value="Trypsin-like serine proteases"/>
    <property type="match status" value="1"/>
</dbReference>
<dbReference type="PROSITE" id="PS00135">
    <property type="entry name" value="TRYPSIN_SER"/>
    <property type="match status" value="1"/>
</dbReference>
<dbReference type="PROSITE" id="PS01209">
    <property type="entry name" value="LDLRA_1"/>
    <property type="match status" value="3"/>
</dbReference>
<feature type="domain" description="SRCR" evidence="18">
    <location>
        <begin position="1147"/>
        <end position="1252"/>
    </location>
</feature>
<feature type="region of interest" description="Disordered" evidence="15">
    <location>
        <begin position="97"/>
        <end position="178"/>
    </location>
</feature>
<feature type="disulfide bond" evidence="13">
    <location>
        <begin position="1370"/>
        <end position="1380"/>
    </location>
</feature>
<dbReference type="PROSITE" id="PS00134">
    <property type="entry name" value="TRYPSIN_HIS"/>
    <property type="match status" value="1"/>
</dbReference>
<feature type="disulfide bond" evidence="12">
    <location>
        <begin position="1003"/>
        <end position="1018"/>
    </location>
</feature>
<evidence type="ECO:0000256" key="9">
    <source>
        <dbReference type="ARBA" id="ARBA00023180"/>
    </source>
</evidence>
<evidence type="ECO:0000256" key="5">
    <source>
        <dbReference type="ARBA" id="ARBA00022801"/>
    </source>
</evidence>
<dbReference type="GeneID" id="108732232"/>
<dbReference type="InterPro" id="IPR036055">
    <property type="entry name" value="LDL_receptor-like_sf"/>
</dbReference>
<evidence type="ECO:0000256" key="2">
    <source>
        <dbReference type="ARBA" id="ARBA00022670"/>
    </source>
</evidence>
<keyword evidence="8 13" id="KW-1015">Disulfide bond</keyword>
<evidence type="ECO:0000259" key="20">
    <source>
        <dbReference type="PROSITE" id="PS50948"/>
    </source>
</evidence>
<feature type="disulfide bond" evidence="13">
    <location>
        <begin position="1326"/>
        <end position="1390"/>
    </location>
</feature>
<dbReference type="SMART" id="SM00202">
    <property type="entry name" value="SR"/>
    <property type="match status" value="2"/>
</dbReference>
<dbReference type="Pfam" id="PF01607">
    <property type="entry name" value="CBM_14"/>
    <property type="match status" value="3"/>
</dbReference>
<evidence type="ECO:0000256" key="15">
    <source>
        <dbReference type="SAM" id="MobiDB-lite"/>
    </source>
</evidence>
<dbReference type="InterPro" id="IPR009003">
    <property type="entry name" value="Peptidase_S1_PA"/>
</dbReference>
<evidence type="ECO:0000259" key="18">
    <source>
        <dbReference type="PROSITE" id="PS50287"/>
    </source>
</evidence>
<dbReference type="InParanoid" id="A0A7F5R2Q1"/>
<comment type="catalytic activity">
    <reaction evidence="10">
        <text>Selective cleavage of 103-Arg-|-Ser-104 and 124-Ile-|-Ile-125 bonds in Limulus clotting factor B to form activated factor B. Cleavage of -Pro-Arg-|-Xaa- bonds in synthetic substrates.</text>
        <dbReference type="EC" id="3.4.21.84"/>
    </reaction>
</comment>
<dbReference type="Pfam" id="PF00089">
    <property type="entry name" value="Trypsin"/>
    <property type="match status" value="1"/>
</dbReference>
<keyword evidence="5 14" id="KW-0378">Hydrolase</keyword>
<dbReference type="FunFam" id="3.10.250.10:FF:000026">
    <property type="entry name" value="Tequila, isoform D"/>
    <property type="match status" value="1"/>
</dbReference>
<feature type="domain" description="Chitin-binding type-2" evidence="19">
    <location>
        <begin position="414"/>
        <end position="470"/>
    </location>
</feature>
<dbReference type="SUPFAM" id="SSF57414">
    <property type="entry name" value="Hairpin loop containing domain-like"/>
    <property type="match status" value="1"/>
</dbReference>
<dbReference type="Pfam" id="PF00530">
    <property type="entry name" value="SRCR"/>
    <property type="match status" value="2"/>
</dbReference>